<keyword evidence="3" id="KW-1133">Transmembrane helix</keyword>
<protein>
    <submittedName>
        <fullName evidence="6">Uu.00g016570.m01.CDS01</fullName>
    </submittedName>
</protein>
<feature type="compositionally biased region" description="Polar residues" evidence="2">
    <location>
        <begin position="689"/>
        <end position="702"/>
    </location>
</feature>
<name>A0AAI8VYQ9_9PEZI</name>
<dbReference type="InterPro" id="IPR001461">
    <property type="entry name" value="Aspartic_peptidase_A1"/>
</dbReference>
<dbReference type="Gene3D" id="2.40.70.10">
    <property type="entry name" value="Acid Proteases"/>
    <property type="match status" value="2"/>
</dbReference>
<evidence type="ECO:0000256" key="1">
    <source>
        <dbReference type="ARBA" id="ARBA00007447"/>
    </source>
</evidence>
<dbReference type="PRINTS" id="PR00792">
    <property type="entry name" value="PEPSIN"/>
</dbReference>
<accession>A0AAI8VYQ9</accession>
<feature type="chain" id="PRO_5042555435" evidence="4">
    <location>
        <begin position="22"/>
        <end position="882"/>
    </location>
</feature>
<keyword evidence="3" id="KW-0472">Membrane</keyword>
<evidence type="ECO:0000256" key="4">
    <source>
        <dbReference type="SAM" id="SignalP"/>
    </source>
</evidence>
<gene>
    <name evidence="6" type="ORF">KHLLAP_LOCUS14006</name>
</gene>
<dbReference type="GO" id="GO:0000324">
    <property type="term" value="C:fungal-type vacuole"/>
    <property type="evidence" value="ECO:0007669"/>
    <property type="project" value="TreeGrafter"/>
</dbReference>
<dbReference type="InterPro" id="IPR021109">
    <property type="entry name" value="Peptidase_aspartic_dom_sf"/>
</dbReference>
<dbReference type="AlphaFoldDB" id="A0AAI8VYQ9"/>
<feature type="region of interest" description="Disordered" evidence="2">
    <location>
        <begin position="670"/>
        <end position="729"/>
    </location>
</feature>
<dbReference type="CDD" id="cd05471">
    <property type="entry name" value="pepsin_like"/>
    <property type="match status" value="1"/>
</dbReference>
<feature type="transmembrane region" description="Helical" evidence="3">
    <location>
        <begin position="453"/>
        <end position="474"/>
    </location>
</feature>
<dbReference type="InterPro" id="IPR034164">
    <property type="entry name" value="Pepsin-like_dom"/>
</dbReference>
<evidence type="ECO:0000256" key="3">
    <source>
        <dbReference type="SAM" id="Phobius"/>
    </source>
</evidence>
<sequence>MSRTPLAFIIGTLFAPALVCAEDITALWLEPSSDWYGIDGNWSSTGLLVGEPAQKVDVTVSTSLSEIWVVETGGCGASSLCTEARGGVYNTSASHSWSSQGAWQLGLSYLGLEGNGDYARETVAVYDSIRQRQTSFNKQIVAAINDTDYYTGFFGLGITPGNFQGVIAQSPIAVLVEQDGVIPSHSYGYTAGAYYGGSSGIPMSLTLGGYDANRFEAHDTKFSLNASASQPQTLIRAITASVSDADKAPTSWNSTSTPLSFFNESVTALIDSSTPYLWLPSVICDRFASTLNLTWNESFGLYLFEDNDSLERYQSSADLSFTFTLSSADNQDDFGQPLDVPGVVNITISGNAFVQNLRYPFMNLFQYGDSAVPYFPLKRADNESQIIIGKSFLQEAYIITNYETGTFSLHKAKFPEDPLRDTSIQTIAYAANSQYPGPTTKPGGQQGLAHAQLVGLVVGVCLMVVAILATAWFMRRRRRKQPVAGKEDDDLKDRVYAPEPERPKIPVRRMLSRMTKKCSWKKTKASGDKVYEVGADWQHERYEMPVQPAPVELDATDTMSSTCVAGFAASFEEHRRTSYELVRQQLESQRQGPVPEYTPNVVDLSDKTYQDVSWVTHYRPSDHAEQPSYRMVDISRHMEEPVRRLTHPVEDLSLHMEGPSRRIVDPCRRAEDPSRHMDNPFRHRDHPSHASSPTQEEYSNGVPSPMTPHSGWSTYTPDLHSPMGGSTSTPSMTYTAESLPSVDPVTMPWSASPNPSTSSHEASLIPPLPQTAYQRTPIDPSRVICLGPLPDTIHSRHHSSVARVMGPDGFQFPMPTIPSAEESRRESAIDTLGSNFTIDEEIREAATRAARAAAHTRGRMDGFDIVHVPQPAQKRYSWEEDR</sequence>
<keyword evidence="3" id="KW-0812">Transmembrane</keyword>
<keyword evidence="4" id="KW-0732">Signal</keyword>
<dbReference type="GO" id="GO:0004190">
    <property type="term" value="F:aspartic-type endopeptidase activity"/>
    <property type="evidence" value="ECO:0007669"/>
    <property type="project" value="InterPro"/>
</dbReference>
<dbReference type="Pfam" id="PF00026">
    <property type="entry name" value="Asp"/>
    <property type="match status" value="1"/>
</dbReference>
<comment type="similarity">
    <text evidence="1">Belongs to the peptidase A1 family.</text>
</comment>
<organism evidence="6 7">
    <name type="scientific">Anthostomella pinea</name>
    <dbReference type="NCBI Taxonomy" id="933095"/>
    <lineage>
        <taxon>Eukaryota</taxon>
        <taxon>Fungi</taxon>
        <taxon>Dikarya</taxon>
        <taxon>Ascomycota</taxon>
        <taxon>Pezizomycotina</taxon>
        <taxon>Sordariomycetes</taxon>
        <taxon>Xylariomycetidae</taxon>
        <taxon>Xylariales</taxon>
        <taxon>Xylariaceae</taxon>
        <taxon>Anthostomella</taxon>
    </lineage>
</organism>
<dbReference type="PROSITE" id="PS51767">
    <property type="entry name" value="PEPTIDASE_A1"/>
    <property type="match status" value="1"/>
</dbReference>
<dbReference type="InterPro" id="IPR033121">
    <property type="entry name" value="PEPTIDASE_A1"/>
</dbReference>
<evidence type="ECO:0000256" key="2">
    <source>
        <dbReference type="SAM" id="MobiDB-lite"/>
    </source>
</evidence>
<proteinExistence type="inferred from homology"/>
<evidence type="ECO:0000259" key="5">
    <source>
        <dbReference type="PROSITE" id="PS51767"/>
    </source>
</evidence>
<feature type="domain" description="Peptidase A1" evidence="5">
    <location>
        <begin position="43"/>
        <end position="410"/>
    </location>
</feature>
<dbReference type="PANTHER" id="PTHR47966">
    <property type="entry name" value="BETA-SITE APP-CLEAVING ENZYME, ISOFORM A-RELATED"/>
    <property type="match status" value="1"/>
</dbReference>
<feature type="compositionally biased region" description="Basic and acidic residues" evidence="2">
    <location>
        <begin position="670"/>
        <end position="682"/>
    </location>
</feature>
<dbReference type="Proteomes" id="UP001295740">
    <property type="component" value="Unassembled WGS sequence"/>
</dbReference>
<dbReference type="PANTHER" id="PTHR47966:SF51">
    <property type="entry name" value="BETA-SITE APP-CLEAVING ENZYME, ISOFORM A-RELATED"/>
    <property type="match status" value="1"/>
</dbReference>
<dbReference type="SUPFAM" id="SSF50630">
    <property type="entry name" value="Acid proteases"/>
    <property type="match status" value="1"/>
</dbReference>
<comment type="caution">
    <text evidence="6">The sequence shown here is derived from an EMBL/GenBank/DDBJ whole genome shotgun (WGS) entry which is preliminary data.</text>
</comment>
<keyword evidence="7" id="KW-1185">Reference proteome</keyword>
<evidence type="ECO:0000313" key="6">
    <source>
        <dbReference type="EMBL" id="CAJ2513538.1"/>
    </source>
</evidence>
<dbReference type="GO" id="GO:0006508">
    <property type="term" value="P:proteolysis"/>
    <property type="evidence" value="ECO:0007669"/>
    <property type="project" value="InterPro"/>
</dbReference>
<evidence type="ECO:0000313" key="7">
    <source>
        <dbReference type="Proteomes" id="UP001295740"/>
    </source>
</evidence>
<feature type="signal peptide" evidence="4">
    <location>
        <begin position="1"/>
        <end position="21"/>
    </location>
</feature>
<dbReference type="EMBL" id="CAUWAG010000020">
    <property type="protein sequence ID" value="CAJ2513538.1"/>
    <property type="molecule type" value="Genomic_DNA"/>
</dbReference>
<reference evidence="6" key="1">
    <citation type="submission" date="2023-10" db="EMBL/GenBank/DDBJ databases">
        <authorList>
            <person name="Hackl T."/>
        </authorList>
    </citation>
    <scope>NUCLEOTIDE SEQUENCE</scope>
</reference>